<dbReference type="InterPro" id="IPR003595">
    <property type="entry name" value="Tyr_Pase_cat"/>
</dbReference>
<feature type="region of interest" description="Disordered" evidence="3">
    <location>
        <begin position="1"/>
        <end position="205"/>
    </location>
</feature>
<dbReference type="FunCoup" id="A0A1V8SQ61">
    <property type="interactions" value="122"/>
</dbReference>
<reference evidence="8" key="1">
    <citation type="submission" date="2017-03" db="EMBL/GenBank/DDBJ databases">
        <title>Genomes of endolithic fungi from Antarctica.</title>
        <authorList>
            <person name="Coleine C."/>
            <person name="Masonjones S."/>
            <person name="Stajich J.E."/>
        </authorList>
    </citation>
    <scope>NUCLEOTIDE SEQUENCE [LARGE SCALE GENOMIC DNA]</scope>
    <source>
        <strain evidence="8">CCFEE 5527</strain>
    </source>
</reference>
<dbReference type="FunFam" id="3.40.250.10:FF:000051">
    <property type="entry name" value="Protein tyrosine phosphatase (Pyp1), putative"/>
    <property type="match status" value="1"/>
</dbReference>
<comment type="caution">
    <text evidence="7">The sequence shown here is derived from an EMBL/GenBank/DDBJ whole genome shotgun (WGS) entry which is preliminary data.</text>
</comment>
<dbReference type="CDD" id="cd18533">
    <property type="entry name" value="PTP_fungal"/>
    <property type="match status" value="1"/>
</dbReference>
<feature type="compositionally biased region" description="Polar residues" evidence="3">
    <location>
        <begin position="18"/>
        <end position="35"/>
    </location>
</feature>
<feature type="region of interest" description="Disordered" evidence="3">
    <location>
        <begin position="606"/>
        <end position="640"/>
    </location>
</feature>
<dbReference type="PROSITE" id="PS50056">
    <property type="entry name" value="TYR_PHOSPHATASE_2"/>
    <property type="match status" value="1"/>
</dbReference>
<protein>
    <recommendedName>
        <fullName evidence="2">protein-tyrosine-phosphatase</fullName>
        <ecNumber evidence="2">3.1.3.48</ecNumber>
    </recommendedName>
</protein>
<evidence type="ECO:0000256" key="1">
    <source>
        <dbReference type="ARBA" id="ARBA00009649"/>
    </source>
</evidence>
<dbReference type="InterPro" id="IPR050348">
    <property type="entry name" value="Protein-Tyr_Phosphatase"/>
</dbReference>
<dbReference type="EMBL" id="NAJO01000031">
    <property type="protein sequence ID" value="OQO01315.1"/>
    <property type="molecule type" value="Genomic_DNA"/>
</dbReference>
<dbReference type="InterPro" id="IPR000242">
    <property type="entry name" value="PTP_cat"/>
</dbReference>
<dbReference type="SMART" id="SM00404">
    <property type="entry name" value="PTPc_motif"/>
    <property type="match status" value="1"/>
</dbReference>
<dbReference type="SMART" id="SM00194">
    <property type="entry name" value="PTPc"/>
    <property type="match status" value="1"/>
</dbReference>
<dbReference type="PROSITE" id="PS50206">
    <property type="entry name" value="RHODANESE_3"/>
    <property type="match status" value="1"/>
</dbReference>
<proteinExistence type="inferred from homology"/>
<feature type="domain" description="Tyrosine specific protein phosphatases" evidence="5">
    <location>
        <begin position="693"/>
        <end position="815"/>
    </location>
</feature>
<dbReference type="PROSITE" id="PS00383">
    <property type="entry name" value="TYR_PHOSPHATASE_1"/>
    <property type="match status" value="1"/>
</dbReference>
<evidence type="ECO:0000259" key="6">
    <source>
        <dbReference type="PROSITE" id="PS50206"/>
    </source>
</evidence>
<dbReference type="PROSITE" id="PS50055">
    <property type="entry name" value="TYR_PHOSPHATASE_PTP"/>
    <property type="match status" value="1"/>
</dbReference>
<dbReference type="SMART" id="SM00450">
    <property type="entry name" value="RHOD"/>
    <property type="match status" value="1"/>
</dbReference>
<organism evidence="7 8">
    <name type="scientific">Cryoendolithus antarcticus</name>
    <dbReference type="NCBI Taxonomy" id="1507870"/>
    <lineage>
        <taxon>Eukaryota</taxon>
        <taxon>Fungi</taxon>
        <taxon>Dikarya</taxon>
        <taxon>Ascomycota</taxon>
        <taxon>Pezizomycotina</taxon>
        <taxon>Dothideomycetes</taxon>
        <taxon>Dothideomycetidae</taxon>
        <taxon>Cladosporiales</taxon>
        <taxon>Cladosporiaceae</taxon>
        <taxon>Cryoendolithus</taxon>
    </lineage>
</organism>
<dbReference type="CDD" id="cd01446">
    <property type="entry name" value="DSP_MapKP"/>
    <property type="match status" value="1"/>
</dbReference>
<dbReference type="Proteomes" id="UP000192596">
    <property type="component" value="Unassembled WGS sequence"/>
</dbReference>
<dbReference type="Gene3D" id="3.40.250.10">
    <property type="entry name" value="Rhodanese-like domain"/>
    <property type="match status" value="1"/>
</dbReference>
<dbReference type="SUPFAM" id="SSF52821">
    <property type="entry name" value="Rhodanese/Cell cycle control phosphatase"/>
    <property type="match status" value="1"/>
</dbReference>
<name>A0A1V8SQ61_9PEZI</name>
<dbReference type="SUPFAM" id="SSF52799">
    <property type="entry name" value="(Phosphotyrosine protein) phosphatases II"/>
    <property type="match status" value="1"/>
</dbReference>
<evidence type="ECO:0000259" key="5">
    <source>
        <dbReference type="PROSITE" id="PS50056"/>
    </source>
</evidence>
<dbReference type="OrthoDB" id="6058203at2759"/>
<dbReference type="Gene3D" id="3.90.190.10">
    <property type="entry name" value="Protein tyrosine phosphatase superfamily"/>
    <property type="match status" value="1"/>
</dbReference>
<comment type="similarity">
    <text evidence="1">Belongs to the protein-tyrosine phosphatase family. Non-receptor class subfamily.</text>
</comment>
<evidence type="ECO:0000313" key="7">
    <source>
        <dbReference type="EMBL" id="OQO01315.1"/>
    </source>
</evidence>
<feature type="region of interest" description="Disordered" evidence="3">
    <location>
        <begin position="744"/>
        <end position="785"/>
    </location>
</feature>
<evidence type="ECO:0000259" key="4">
    <source>
        <dbReference type="PROSITE" id="PS50055"/>
    </source>
</evidence>
<evidence type="ECO:0000256" key="2">
    <source>
        <dbReference type="ARBA" id="ARBA00013064"/>
    </source>
</evidence>
<dbReference type="InterPro" id="IPR029021">
    <property type="entry name" value="Prot-tyrosine_phosphatase-like"/>
</dbReference>
<dbReference type="PANTHER" id="PTHR19134">
    <property type="entry name" value="RECEPTOR-TYPE TYROSINE-PROTEIN PHOSPHATASE"/>
    <property type="match status" value="1"/>
</dbReference>
<dbReference type="InterPro" id="IPR001763">
    <property type="entry name" value="Rhodanese-like_dom"/>
</dbReference>
<dbReference type="InterPro" id="IPR016130">
    <property type="entry name" value="Tyr_Pase_AS"/>
</dbReference>
<dbReference type="GO" id="GO:0004725">
    <property type="term" value="F:protein tyrosine phosphatase activity"/>
    <property type="evidence" value="ECO:0007669"/>
    <property type="project" value="UniProtKB-EC"/>
</dbReference>
<sequence length="838" mass="93260">MPPYFTPRLATPHDSSHTPKTPSPNYFGFQTTGEPNSDDVQHSKAHWSPPTSTVQSTAAVSPSVIPHEQNPEFSAFKKQTEGKSFNLGGLSGFAMNAPPARNQASKQSKPVLAQESAKSVPAPKTMPPPPRMGRELLEPNVSEMSQSPKRMLSPDSRMLPDIARRGSPASMADGEHGEKHRREHSPERQPRKALPLDTNTSGSYSMPIHRAETLPDSGNDEGQVMVTAQRVINLLGSSDEEVLILDLRVSTHFAQAHVAGALTLCIPTTLLKRPAFNVEKLAATFKDEGQRAKFENWRSSKYIVVYDNSSAQLKDAMTCMNTIKKFRTEGYAGTLYIIKGGFQEFAKRFPNYVEAGVDATSDDSVASGTYSEGRLIPPVIGGCPMPLTDKPANPFFGNIRQNMDLIGGVGQMSLKHPTRATRATEDSFPAWMKQVSDDQDQGKRVSDRFEQIERREKKRMEDALSGKVTFATSPFASKNAKPIKKIQIAGIEKGNKNRYNNIWPFEHSRVRLQGVPSHGCDYFNASHIKAAWSNKRYISTQAPIPATFNDFWNVVWQQDIRVIVMLTAEQEGAQVKAHNYWNGKQYGQIHLDFLSEKRASIEPAKIHRAKARPSVARRSSTNPANIPFAPVEAKDDRSKTEQPHVIVRKFTLSHENFPFERMREVTQLQYSSWPDFGAPAHPAHLLGLVEQCDSVARTVNKTHSSEPEPANNRPTLVHCSAGCGRTGTFCTVDSVIDMLKRQRLHDEPSKHSSQTPMDVDSKSSSKPSSSRHNSDESNVSGGSWIDKNDIDLVEKTVEDFRNQRISMVQSLRQYVLCYESVMEWLVSQRQGPGESGET</sequence>
<accession>A0A1V8SQ61</accession>
<evidence type="ECO:0000313" key="8">
    <source>
        <dbReference type="Proteomes" id="UP000192596"/>
    </source>
</evidence>
<feature type="domain" description="Rhodanese" evidence="6">
    <location>
        <begin position="238"/>
        <end position="354"/>
    </location>
</feature>
<feature type="compositionally biased region" description="Polar residues" evidence="3">
    <location>
        <begin position="49"/>
        <end position="60"/>
    </location>
</feature>
<dbReference type="InterPro" id="IPR000387">
    <property type="entry name" value="Tyr_Pase_dom"/>
</dbReference>
<dbReference type="AlphaFoldDB" id="A0A1V8SQ61"/>
<dbReference type="PANTHER" id="PTHR19134:SF561">
    <property type="entry name" value="PROTEIN TYROSINE PHOSPHATASE 36E, ISOFORM A"/>
    <property type="match status" value="1"/>
</dbReference>
<dbReference type="Pfam" id="PF00581">
    <property type="entry name" value="Rhodanese"/>
    <property type="match status" value="1"/>
</dbReference>
<dbReference type="InterPro" id="IPR036873">
    <property type="entry name" value="Rhodanese-like_dom_sf"/>
</dbReference>
<dbReference type="STRING" id="1507870.A0A1V8SQ61"/>
<evidence type="ECO:0000256" key="3">
    <source>
        <dbReference type="SAM" id="MobiDB-lite"/>
    </source>
</evidence>
<keyword evidence="8" id="KW-1185">Reference proteome</keyword>
<dbReference type="InParanoid" id="A0A1V8SQ61"/>
<dbReference type="Pfam" id="PF00102">
    <property type="entry name" value="Y_phosphatase"/>
    <property type="match status" value="2"/>
</dbReference>
<dbReference type="EC" id="3.1.3.48" evidence="2"/>
<feature type="domain" description="Tyrosine-protein phosphatase" evidence="4">
    <location>
        <begin position="495"/>
        <end position="824"/>
    </location>
</feature>
<dbReference type="PRINTS" id="PR00700">
    <property type="entry name" value="PRTYPHPHTASE"/>
</dbReference>
<gene>
    <name evidence="7" type="ORF">B0A48_12869</name>
</gene>
<feature type="compositionally biased region" description="Basic and acidic residues" evidence="3">
    <location>
        <begin position="173"/>
        <end position="190"/>
    </location>
</feature>